<dbReference type="PROSITE" id="PS50146">
    <property type="entry name" value="DAGK"/>
    <property type="match status" value="1"/>
</dbReference>
<proteinExistence type="predicted"/>
<dbReference type="InterPro" id="IPR017438">
    <property type="entry name" value="ATP-NAD_kinase_N"/>
</dbReference>
<evidence type="ECO:0000313" key="3">
    <source>
        <dbReference type="Proteomes" id="UP001303046"/>
    </source>
</evidence>
<dbReference type="SUPFAM" id="SSF111331">
    <property type="entry name" value="NAD kinase/diacylglycerol kinase-like"/>
    <property type="match status" value="1"/>
</dbReference>
<dbReference type="PANTHER" id="PTHR12358:SF112">
    <property type="entry name" value="LD11247P-RELATED"/>
    <property type="match status" value="1"/>
</dbReference>
<gene>
    <name evidence="2" type="primary">Necator_chrV.g18690</name>
    <name evidence="2" type="ORF">RB195_013899</name>
</gene>
<evidence type="ECO:0000259" key="1">
    <source>
        <dbReference type="PROSITE" id="PS50146"/>
    </source>
</evidence>
<evidence type="ECO:0000313" key="2">
    <source>
        <dbReference type="EMBL" id="KAK6755200.1"/>
    </source>
</evidence>
<comment type="caution">
    <text evidence="2">The sequence shown here is derived from an EMBL/GenBank/DDBJ whole genome shotgun (WGS) entry which is preliminary data.</text>
</comment>
<sequence>MLRVADASRFDVTRTEVVVCAQSGPETKKWFCRGYQLFTSKRENIDLNYFTQKPLNPHKMMLAAHRQRSKPPQICSTARIECTYDCDANAFSSISYSTSPPHQLLSVSESPTRLSYALTVHTTRLNDSDDYSEVPSPLTSMSLTELEVLVKGQPPIYIDDIAGCHSDNEDNASTSAVMVESFPLERNRRVHRPVRVTFPSRNDADRFLTRVEERIRRNSPPHLLSHSPTGCVLVLINPFSGQKRAEKLWAEHGLRVLRAAKIKYEVILTEYPKHATKIIQELDIDRYDAVLVNSGDGLVTEVICGLLQRKDRERALKFPICHIPGGTSNALAAAICYACNEPFSSRDIFITECCLMATRPRYIPLRLYNVQTANDGTRPMFMSANWGLIADIDLGSERFRWAGMIRLHMEAILRILQLPHVATYRARVSYIPVQCKTTSRNTMLPFNCDRKMFGGDHFDYRNVDQATGLERLEKEHFSSLEQSLVGTSLMDIPSLDQPLGENWKTVEGDWVMANVSTLSHLGSDIPFLPSARLDEPTMYLTLIDWNTIKTRFHVADLFLFMESSKHLAHPCMQIIPAKAVRVEPLTKSGYFAIDGEPCESGSSFQVVPNKYCATVIGRKEVDYVVVDSLKTLSPVDMDNP</sequence>
<keyword evidence="3" id="KW-1185">Reference proteome</keyword>
<dbReference type="Gene3D" id="2.60.200.40">
    <property type="match status" value="1"/>
</dbReference>
<dbReference type="EMBL" id="JAVFWL010000005">
    <property type="protein sequence ID" value="KAK6755200.1"/>
    <property type="molecule type" value="Genomic_DNA"/>
</dbReference>
<dbReference type="InterPro" id="IPR016064">
    <property type="entry name" value="NAD/diacylglycerol_kinase_sf"/>
</dbReference>
<dbReference type="PANTHER" id="PTHR12358">
    <property type="entry name" value="SPHINGOSINE KINASE"/>
    <property type="match status" value="1"/>
</dbReference>
<dbReference type="InterPro" id="IPR001206">
    <property type="entry name" value="Diacylglycerol_kinase_cat_dom"/>
</dbReference>
<name>A0ABR1DXV7_NECAM</name>
<dbReference type="Gene3D" id="3.40.50.10330">
    <property type="entry name" value="Probable inorganic polyphosphate/atp-NAD kinase, domain 1"/>
    <property type="match status" value="1"/>
</dbReference>
<protein>
    <recommendedName>
        <fullName evidence="1">DAGKc domain-containing protein</fullName>
    </recommendedName>
</protein>
<dbReference type="Pfam" id="PF00781">
    <property type="entry name" value="DAGK_cat"/>
    <property type="match status" value="1"/>
</dbReference>
<dbReference type="InterPro" id="IPR050187">
    <property type="entry name" value="Lipid_Phosphate_FormReg"/>
</dbReference>
<feature type="domain" description="DAGKc" evidence="1">
    <location>
        <begin position="227"/>
        <end position="374"/>
    </location>
</feature>
<dbReference type="Proteomes" id="UP001303046">
    <property type="component" value="Unassembled WGS sequence"/>
</dbReference>
<reference evidence="2 3" key="1">
    <citation type="submission" date="2023-08" db="EMBL/GenBank/DDBJ databases">
        <title>A Necator americanus chromosomal reference genome.</title>
        <authorList>
            <person name="Ilik V."/>
            <person name="Petrzelkova K.J."/>
            <person name="Pardy F."/>
            <person name="Fuh T."/>
            <person name="Niatou-Singa F.S."/>
            <person name="Gouil Q."/>
            <person name="Baker L."/>
            <person name="Ritchie M.E."/>
            <person name="Jex A.R."/>
            <person name="Gazzola D."/>
            <person name="Li H."/>
            <person name="Toshio Fujiwara R."/>
            <person name="Zhan B."/>
            <person name="Aroian R.V."/>
            <person name="Pafco B."/>
            <person name="Schwarz E.M."/>
        </authorList>
    </citation>
    <scope>NUCLEOTIDE SEQUENCE [LARGE SCALE GENOMIC DNA]</scope>
    <source>
        <strain evidence="2 3">Aroian</strain>
        <tissue evidence="2">Whole animal</tissue>
    </source>
</reference>
<accession>A0ABR1DXV7</accession>
<organism evidence="2 3">
    <name type="scientific">Necator americanus</name>
    <name type="common">Human hookworm</name>
    <dbReference type="NCBI Taxonomy" id="51031"/>
    <lineage>
        <taxon>Eukaryota</taxon>
        <taxon>Metazoa</taxon>
        <taxon>Ecdysozoa</taxon>
        <taxon>Nematoda</taxon>
        <taxon>Chromadorea</taxon>
        <taxon>Rhabditida</taxon>
        <taxon>Rhabditina</taxon>
        <taxon>Rhabditomorpha</taxon>
        <taxon>Strongyloidea</taxon>
        <taxon>Ancylostomatidae</taxon>
        <taxon>Bunostominae</taxon>
        <taxon>Necator</taxon>
    </lineage>
</organism>
<dbReference type="SMART" id="SM00046">
    <property type="entry name" value="DAGKc"/>
    <property type="match status" value="1"/>
</dbReference>